<dbReference type="PROSITE" id="PS51257">
    <property type="entry name" value="PROKAR_LIPOPROTEIN"/>
    <property type="match status" value="1"/>
</dbReference>
<gene>
    <name evidence="1" type="ORF">ACFSX4_05460</name>
</gene>
<protein>
    <recommendedName>
        <fullName evidence="3">DUF305 domain-containing protein</fullName>
    </recommendedName>
</protein>
<organism evidence="1 2">
    <name type="scientific">Corticicoccus populi</name>
    <dbReference type="NCBI Taxonomy" id="1812821"/>
    <lineage>
        <taxon>Bacteria</taxon>
        <taxon>Bacillati</taxon>
        <taxon>Bacillota</taxon>
        <taxon>Bacilli</taxon>
        <taxon>Bacillales</taxon>
        <taxon>Staphylococcaceae</taxon>
        <taxon>Corticicoccus</taxon>
    </lineage>
</organism>
<dbReference type="RefSeq" id="WP_377772339.1">
    <property type="nucleotide sequence ID" value="NZ_JBHUOQ010000001.1"/>
</dbReference>
<keyword evidence="2" id="KW-1185">Reference proteome</keyword>
<name>A0ABW5WU80_9STAP</name>
<proteinExistence type="predicted"/>
<comment type="caution">
    <text evidence="1">The sequence shown here is derived from an EMBL/GenBank/DDBJ whole genome shotgun (WGS) entry which is preliminary data.</text>
</comment>
<reference evidence="2" key="1">
    <citation type="journal article" date="2019" name="Int. J. Syst. Evol. Microbiol.">
        <title>The Global Catalogue of Microorganisms (GCM) 10K type strain sequencing project: providing services to taxonomists for standard genome sequencing and annotation.</title>
        <authorList>
            <consortium name="The Broad Institute Genomics Platform"/>
            <consortium name="The Broad Institute Genome Sequencing Center for Infectious Disease"/>
            <person name="Wu L."/>
            <person name="Ma J."/>
        </authorList>
    </citation>
    <scope>NUCLEOTIDE SEQUENCE [LARGE SCALE GENOMIC DNA]</scope>
    <source>
        <strain evidence="2">KCTC 33575</strain>
    </source>
</reference>
<evidence type="ECO:0000313" key="2">
    <source>
        <dbReference type="Proteomes" id="UP001597519"/>
    </source>
</evidence>
<evidence type="ECO:0000313" key="1">
    <source>
        <dbReference type="EMBL" id="MFD2829909.1"/>
    </source>
</evidence>
<dbReference type="EMBL" id="JBHUOQ010000001">
    <property type="protein sequence ID" value="MFD2829909.1"/>
    <property type="molecule type" value="Genomic_DNA"/>
</dbReference>
<sequence length="240" mass="27156">MKNNWICAVIVTTALAGCTQADGGDINMKSESNFEVNEKRISGIDTLVLPESASESYSEINVDSRNTVLNDNVSEITINNLYTSGIYNQEDIQLIEQFIRDIDQLQGEMSAAWINQFEVMHENLIYYPEKNIDEAVLKDVAERIEGLHLEYNTFESVVSDMEVPVHLSSETKNHMNDVLQELQLSIENRTLALIELKAMYGEGDRELHDELLEIHVENSNEYLENAAAHISSLAENNTDE</sequence>
<dbReference type="Proteomes" id="UP001597519">
    <property type="component" value="Unassembled WGS sequence"/>
</dbReference>
<accession>A0ABW5WU80</accession>
<evidence type="ECO:0008006" key="3">
    <source>
        <dbReference type="Google" id="ProtNLM"/>
    </source>
</evidence>